<reference evidence="1 2" key="1">
    <citation type="journal article" date="2017" name="Appl. Environ. Microbiol.">
        <title>Parallel evolution of two clades of a major Atlantic endemic Vibrio parahaemolyticus pathogen lineage by independent acquisition of related pathogenicity islands.</title>
        <authorList>
            <person name="Xu F."/>
            <person name="Gonzalez-Escalona N."/>
            <person name="Drees K.P."/>
            <person name="Sebra R.P."/>
            <person name="Cooper V.S."/>
            <person name="Jones S.H."/>
            <person name="Whistler C.A."/>
        </authorList>
    </citation>
    <scope>NUCLEOTIDE SEQUENCE [LARGE SCALE GENOMIC DNA]</scope>
    <source>
        <strain evidence="1 2">MAVP-3</strain>
    </source>
</reference>
<dbReference type="Gene3D" id="3.30.420.10">
    <property type="entry name" value="Ribonuclease H-like superfamily/Ribonuclease H"/>
    <property type="match status" value="1"/>
</dbReference>
<gene>
    <name evidence="1" type="ORF">CA163_35630</name>
</gene>
<dbReference type="EMBL" id="NIXT01004720">
    <property type="protein sequence ID" value="OXE28107.1"/>
    <property type="molecule type" value="Genomic_DNA"/>
</dbReference>
<protein>
    <submittedName>
        <fullName evidence="1">DNA polymerase III subunit epsilon</fullName>
    </submittedName>
</protein>
<organism evidence="1 2">
    <name type="scientific">Vibrio parahaemolyticus</name>
    <dbReference type="NCBI Taxonomy" id="670"/>
    <lineage>
        <taxon>Bacteria</taxon>
        <taxon>Pseudomonadati</taxon>
        <taxon>Pseudomonadota</taxon>
        <taxon>Gammaproteobacteria</taxon>
        <taxon>Vibrionales</taxon>
        <taxon>Vibrionaceae</taxon>
        <taxon>Vibrio</taxon>
    </lineage>
</organism>
<name>A0A227J0Q3_VIBPH</name>
<dbReference type="InterPro" id="IPR036397">
    <property type="entry name" value="RNaseH_sf"/>
</dbReference>
<dbReference type="InterPro" id="IPR012337">
    <property type="entry name" value="RNaseH-like_sf"/>
</dbReference>
<dbReference type="Proteomes" id="UP000214596">
    <property type="component" value="Unassembled WGS sequence"/>
</dbReference>
<comment type="caution">
    <text evidence="1">The sequence shown here is derived from an EMBL/GenBank/DDBJ whole genome shotgun (WGS) entry which is preliminary data.</text>
</comment>
<dbReference type="STRING" id="670.ACZ92_17760"/>
<dbReference type="SUPFAM" id="SSF53098">
    <property type="entry name" value="Ribonuclease H-like"/>
    <property type="match status" value="1"/>
</dbReference>
<dbReference type="GO" id="GO:0003676">
    <property type="term" value="F:nucleic acid binding"/>
    <property type="evidence" value="ECO:0007669"/>
    <property type="project" value="InterPro"/>
</dbReference>
<sequence>GITHSELIDAPDLSDILGELLPCLSGKIIVVHYRRIEREFLDQALKARIGEGIEFPVLDTLQIEENIQKRSAGGIWNRLKGKRPESL</sequence>
<feature type="non-terminal residue" evidence="1">
    <location>
        <position position="87"/>
    </location>
</feature>
<evidence type="ECO:0000313" key="2">
    <source>
        <dbReference type="Proteomes" id="UP000214596"/>
    </source>
</evidence>
<evidence type="ECO:0000313" key="1">
    <source>
        <dbReference type="EMBL" id="OXE28107.1"/>
    </source>
</evidence>
<proteinExistence type="predicted"/>
<dbReference type="AlphaFoldDB" id="A0A227J0Q3"/>
<accession>A0A227J0Q3</accession>
<feature type="non-terminal residue" evidence="1">
    <location>
        <position position="1"/>
    </location>
</feature>